<protein>
    <recommendedName>
        <fullName evidence="2">Glutathionylspermidine synthase pre-ATP-grasp-like domain-containing protein</fullName>
    </recommendedName>
</protein>
<proteinExistence type="predicted"/>
<gene>
    <name evidence="1" type="ORF">MNBD_NITROSPINAE05-1379</name>
</gene>
<accession>A0A3B1CP50</accession>
<organism evidence="1">
    <name type="scientific">hydrothermal vent metagenome</name>
    <dbReference type="NCBI Taxonomy" id="652676"/>
    <lineage>
        <taxon>unclassified sequences</taxon>
        <taxon>metagenomes</taxon>
        <taxon>ecological metagenomes</taxon>
    </lineage>
</organism>
<dbReference type="EMBL" id="UOGG01000054">
    <property type="protein sequence ID" value="VAX28261.1"/>
    <property type="molecule type" value="Genomic_DNA"/>
</dbReference>
<evidence type="ECO:0008006" key="2">
    <source>
        <dbReference type="Google" id="ProtNLM"/>
    </source>
</evidence>
<dbReference type="SUPFAM" id="SSF56059">
    <property type="entry name" value="Glutathione synthetase ATP-binding domain-like"/>
    <property type="match status" value="1"/>
</dbReference>
<name>A0A3B1CP50_9ZZZZ</name>
<reference evidence="1" key="1">
    <citation type="submission" date="2018-06" db="EMBL/GenBank/DDBJ databases">
        <authorList>
            <person name="Zhirakovskaya E."/>
        </authorList>
    </citation>
    <scope>NUCLEOTIDE SEQUENCE</scope>
</reference>
<evidence type="ECO:0000313" key="1">
    <source>
        <dbReference type="EMBL" id="VAX28261.1"/>
    </source>
</evidence>
<sequence>MTATQDDIYSEIATSLSASGLYSPDPNGDVAENTWRISTEPYFLSADEFQFIDGLGQHLLKFYSALNQCYLDSAKGKLPGWIAQYLDAGKPRDLIDYGRMKRFKNALPGIIRPDLIVTDRGFSVTELDSVPGGFGLTARLMSLSPTDENNIIGHENGGIPELFHQMTSAVAGNPDGVLGIIVSDEAKDYLSEMVYLADLLRKKGLAVYTVHPREVIFREEGLYVLDGDSEVRLDVVYRFYELFDLKNIPKSELFLYSNKKGRVQTTPPYKPYLEEKLSFALFHHPALMPFWEKALGPETFAVLAHLIPKTWILDDREIPPHGVIPGLTVDQTPVSDWRELFPLSQKQREYAIKPSGFSPLSWGSRGVVIGHDVSAVEWQETLKNALDQFPDQPAILQEFHKGKTVVGSYYRPETGTTVEMKSRVRLTPYYFVVQGVTKLGGVLATLCPHDKKKIHGMVDAIMVPCAVRS</sequence>
<dbReference type="AlphaFoldDB" id="A0A3B1CP50"/>